<feature type="transmembrane region" description="Helical" evidence="7">
    <location>
        <begin position="222"/>
        <end position="244"/>
    </location>
</feature>
<dbReference type="InterPro" id="IPR035906">
    <property type="entry name" value="MetI-like_sf"/>
</dbReference>
<name>A0A8J3IM20_9CHLR</name>
<evidence type="ECO:0000256" key="4">
    <source>
        <dbReference type="ARBA" id="ARBA00022692"/>
    </source>
</evidence>
<evidence type="ECO:0000259" key="8">
    <source>
        <dbReference type="PROSITE" id="PS50928"/>
    </source>
</evidence>
<dbReference type="Proteomes" id="UP000597444">
    <property type="component" value="Unassembled WGS sequence"/>
</dbReference>
<dbReference type="InterPro" id="IPR051393">
    <property type="entry name" value="ABC_transporter_permease"/>
</dbReference>
<dbReference type="CDD" id="cd06261">
    <property type="entry name" value="TM_PBP2"/>
    <property type="match status" value="1"/>
</dbReference>
<evidence type="ECO:0000313" key="10">
    <source>
        <dbReference type="Proteomes" id="UP000597444"/>
    </source>
</evidence>
<feature type="domain" description="ABC transmembrane type-1" evidence="8">
    <location>
        <begin position="91"/>
        <end position="303"/>
    </location>
</feature>
<evidence type="ECO:0000256" key="1">
    <source>
        <dbReference type="ARBA" id="ARBA00004651"/>
    </source>
</evidence>
<evidence type="ECO:0000256" key="7">
    <source>
        <dbReference type="RuleBase" id="RU363032"/>
    </source>
</evidence>
<evidence type="ECO:0000256" key="5">
    <source>
        <dbReference type="ARBA" id="ARBA00022989"/>
    </source>
</evidence>
<keyword evidence="6 7" id="KW-0472">Membrane</keyword>
<dbReference type="GO" id="GO:0055085">
    <property type="term" value="P:transmembrane transport"/>
    <property type="evidence" value="ECO:0007669"/>
    <property type="project" value="InterPro"/>
</dbReference>
<evidence type="ECO:0000256" key="6">
    <source>
        <dbReference type="ARBA" id="ARBA00023136"/>
    </source>
</evidence>
<keyword evidence="5 7" id="KW-1133">Transmembrane helix</keyword>
<feature type="transmembrane region" description="Helical" evidence="7">
    <location>
        <begin position="32"/>
        <end position="59"/>
    </location>
</feature>
<keyword evidence="4 7" id="KW-0812">Transmembrane</keyword>
<comment type="caution">
    <text evidence="9">The sequence shown here is derived from an EMBL/GenBank/DDBJ whole genome shotgun (WGS) entry which is preliminary data.</text>
</comment>
<feature type="transmembrane region" description="Helical" evidence="7">
    <location>
        <begin position="282"/>
        <end position="302"/>
    </location>
</feature>
<protein>
    <submittedName>
        <fullName evidence="9">Sugar ABC transporter permease</fullName>
    </submittedName>
</protein>
<keyword evidence="2 7" id="KW-0813">Transport</keyword>
<feature type="transmembrane region" description="Helical" evidence="7">
    <location>
        <begin position="95"/>
        <end position="116"/>
    </location>
</feature>
<comment type="subcellular location">
    <subcellularLocation>
        <location evidence="1 7">Cell membrane</location>
        <topology evidence="1 7">Multi-pass membrane protein</topology>
    </subcellularLocation>
</comment>
<organism evidence="9 10">
    <name type="scientific">Reticulibacter mediterranei</name>
    <dbReference type="NCBI Taxonomy" id="2778369"/>
    <lineage>
        <taxon>Bacteria</taxon>
        <taxon>Bacillati</taxon>
        <taxon>Chloroflexota</taxon>
        <taxon>Ktedonobacteria</taxon>
        <taxon>Ktedonobacterales</taxon>
        <taxon>Reticulibacteraceae</taxon>
        <taxon>Reticulibacter</taxon>
    </lineage>
</organism>
<reference evidence="9" key="1">
    <citation type="submission" date="2020-10" db="EMBL/GenBank/DDBJ databases">
        <title>Taxonomic study of unclassified bacteria belonging to the class Ktedonobacteria.</title>
        <authorList>
            <person name="Yabe S."/>
            <person name="Wang C.M."/>
            <person name="Zheng Y."/>
            <person name="Sakai Y."/>
            <person name="Cavaletti L."/>
            <person name="Monciardini P."/>
            <person name="Donadio S."/>
        </authorList>
    </citation>
    <scope>NUCLEOTIDE SEQUENCE</scope>
    <source>
        <strain evidence="9">ID150040</strain>
    </source>
</reference>
<dbReference type="PROSITE" id="PS50928">
    <property type="entry name" value="ABC_TM1"/>
    <property type="match status" value="1"/>
</dbReference>
<dbReference type="InterPro" id="IPR000515">
    <property type="entry name" value="MetI-like"/>
</dbReference>
<feature type="transmembrane region" description="Helical" evidence="7">
    <location>
        <begin position="128"/>
        <end position="147"/>
    </location>
</feature>
<evidence type="ECO:0000256" key="2">
    <source>
        <dbReference type="ARBA" id="ARBA00022448"/>
    </source>
</evidence>
<proteinExistence type="inferred from homology"/>
<evidence type="ECO:0000256" key="3">
    <source>
        <dbReference type="ARBA" id="ARBA00022475"/>
    </source>
</evidence>
<comment type="similarity">
    <text evidence="7">Belongs to the binding-protein-dependent transport system permease family.</text>
</comment>
<feature type="transmembrane region" description="Helical" evidence="7">
    <location>
        <begin position="176"/>
        <end position="201"/>
    </location>
</feature>
<dbReference type="PANTHER" id="PTHR30193">
    <property type="entry name" value="ABC TRANSPORTER PERMEASE PROTEIN"/>
    <property type="match status" value="1"/>
</dbReference>
<sequence length="315" mass="35099">MADMEYQVQSLGDPRHLPANENLRKRRIKEALWGYFFILPQLVGVLAFALIPLIVVFYLSLTTWDGLGPIQFVGFQNFIDQFQGDDLRIAFFNTLLYTLIVVPGGLVLALLVALGLHRVGGKDIYRVLYFMPVVTGPVAIAVMWAWLLNSDYGLINSLLRNAFHIQGPGWLTDSHVVIPSIAMVSIWGGLGFNMIIFLAGLQGIPATYAEAARIDGANKFQLFRNVTLPLLTPTIFFTSVISIINSFQGFDLIFVLTGGGPGKDSYTLVYHIYHLAFEVSNFGPASAVAVILFAILLALTIFQFQFQRRWVNYDV</sequence>
<dbReference type="GO" id="GO:0005886">
    <property type="term" value="C:plasma membrane"/>
    <property type="evidence" value="ECO:0007669"/>
    <property type="project" value="UniProtKB-SubCell"/>
</dbReference>
<dbReference type="SUPFAM" id="SSF161098">
    <property type="entry name" value="MetI-like"/>
    <property type="match status" value="1"/>
</dbReference>
<dbReference type="Gene3D" id="1.10.3720.10">
    <property type="entry name" value="MetI-like"/>
    <property type="match status" value="1"/>
</dbReference>
<gene>
    <name evidence="9" type="ORF">KSF_020190</name>
</gene>
<evidence type="ECO:0000313" key="9">
    <source>
        <dbReference type="EMBL" id="GHO91971.1"/>
    </source>
</evidence>
<dbReference type="EMBL" id="BNJK01000001">
    <property type="protein sequence ID" value="GHO91971.1"/>
    <property type="molecule type" value="Genomic_DNA"/>
</dbReference>
<dbReference type="PANTHER" id="PTHR30193:SF37">
    <property type="entry name" value="INNER MEMBRANE ABC TRANSPORTER PERMEASE PROTEIN YCJO"/>
    <property type="match status" value="1"/>
</dbReference>
<dbReference type="Pfam" id="PF00528">
    <property type="entry name" value="BPD_transp_1"/>
    <property type="match status" value="1"/>
</dbReference>
<accession>A0A8J3IM20</accession>
<keyword evidence="3" id="KW-1003">Cell membrane</keyword>
<dbReference type="AlphaFoldDB" id="A0A8J3IM20"/>
<keyword evidence="10" id="KW-1185">Reference proteome</keyword>